<keyword evidence="1 5" id="KW-0238">DNA-binding</keyword>
<evidence type="ECO:0000313" key="5">
    <source>
        <dbReference type="EMBL" id="TDD48988.1"/>
    </source>
</evidence>
<gene>
    <name evidence="5" type="ORF">E1288_20925</name>
</gene>
<dbReference type="Gene3D" id="1.10.1660.10">
    <property type="match status" value="1"/>
</dbReference>
<organism evidence="5 6">
    <name type="scientific">Saccharopolyspora elongata</name>
    <dbReference type="NCBI Taxonomy" id="2530387"/>
    <lineage>
        <taxon>Bacteria</taxon>
        <taxon>Bacillati</taxon>
        <taxon>Actinomycetota</taxon>
        <taxon>Actinomycetes</taxon>
        <taxon>Pseudonocardiales</taxon>
        <taxon>Pseudonocardiaceae</taxon>
        <taxon>Saccharopolyspora</taxon>
    </lineage>
</organism>
<dbReference type="GO" id="GO:0003700">
    <property type="term" value="F:DNA-binding transcription factor activity"/>
    <property type="evidence" value="ECO:0007669"/>
    <property type="project" value="InterPro"/>
</dbReference>
<dbReference type="GO" id="GO:0003677">
    <property type="term" value="F:DNA binding"/>
    <property type="evidence" value="ECO:0007669"/>
    <property type="project" value="UniProtKB-KW"/>
</dbReference>
<dbReference type="PROSITE" id="PS50937">
    <property type="entry name" value="HTH_MERR_2"/>
    <property type="match status" value="1"/>
</dbReference>
<dbReference type="PANTHER" id="PTHR30204">
    <property type="entry name" value="REDOX-CYCLING DRUG-SENSING TRANSCRIPTIONAL ACTIVATOR SOXR"/>
    <property type="match status" value="1"/>
</dbReference>
<dbReference type="PANTHER" id="PTHR30204:SF97">
    <property type="entry name" value="MERR FAMILY REGULATORY PROTEIN"/>
    <property type="match status" value="1"/>
</dbReference>
<dbReference type="OrthoDB" id="7849865at2"/>
<dbReference type="InterPro" id="IPR000551">
    <property type="entry name" value="MerR-type_HTH_dom"/>
</dbReference>
<dbReference type="InterPro" id="IPR047057">
    <property type="entry name" value="MerR_fam"/>
</dbReference>
<feature type="compositionally biased region" description="Basic residues" evidence="3">
    <location>
        <begin position="218"/>
        <end position="248"/>
    </location>
</feature>
<evidence type="ECO:0000256" key="1">
    <source>
        <dbReference type="ARBA" id="ARBA00023125"/>
    </source>
</evidence>
<proteinExistence type="predicted"/>
<dbReference type="SUPFAM" id="SSF46955">
    <property type="entry name" value="Putative DNA-binding domain"/>
    <property type="match status" value="1"/>
</dbReference>
<keyword evidence="6" id="KW-1185">Reference proteome</keyword>
<dbReference type="EMBL" id="SMKW01000027">
    <property type="protein sequence ID" value="TDD48988.1"/>
    <property type="molecule type" value="Genomic_DNA"/>
</dbReference>
<evidence type="ECO:0000259" key="4">
    <source>
        <dbReference type="PROSITE" id="PS50937"/>
    </source>
</evidence>
<dbReference type="PROSITE" id="PS00552">
    <property type="entry name" value="HTH_MERR_1"/>
    <property type="match status" value="1"/>
</dbReference>
<accession>A0A4R4YUE0</accession>
<reference evidence="5 6" key="1">
    <citation type="submission" date="2019-03" db="EMBL/GenBank/DDBJ databases">
        <title>Draft genome sequences of novel Actinobacteria.</title>
        <authorList>
            <person name="Sahin N."/>
            <person name="Ay H."/>
            <person name="Saygin H."/>
        </authorList>
    </citation>
    <scope>NUCLEOTIDE SEQUENCE [LARGE SCALE GENOMIC DNA]</scope>
    <source>
        <strain evidence="5 6">7K502</strain>
    </source>
</reference>
<feature type="compositionally biased region" description="Basic residues" evidence="3">
    <location>
        <begin position="306"/>
        <end position="315"/>
    </location>
</feature>
<dbReference type="InterPro" id="IPR009061">
    <property type="entry name" value="DNA-bd_dom_put_sf"/>
</dbReference>
<feature type="compositionally biased region" description="Basic residues" evidence="3">
    <location>
        <begin position="257"/>
        <end position="267"/>
    </location>
</feature>
<dbReference type="AlphaFoldDB" id="A0A4R4YUE0"/>
<evidence type="ECO:0000256" key="3">
    <source>
        <dbReference type="SAM" id="MobiDB-lite"/>
    </source>
</evidence>
<dbReference type="Proteomes" id="UP000294947">
    <property type="component" value="Unassembled WGS sequence"/>
</dbReference>
<protein>
    <submittedName>
        <fullName evidence="5">MerR family DNA-binding transcriptional regulator</fullName>
    </submittedName>
</protein>
<dbReference type="SMART" id="SM00422">
    <property type="entry name" value="HTH_MERR"/>
    <property type="match status" value="1"/>
</dbReference>
<evidence type="ECO:0000256" key="2">
    <source>
        <dbReference type="SAM" id="Coils"/>
    </source>
</evidence>
<keyword evidence="2" id="KW-0175">Coiled coil</keyword>
<evidence type="ECO:0000313" key="6">
    <source>
        <dbReference type="Proteomes" id="UP000294947"/>
    </source>
</evidence>
<feature type="region of interest" description="Disordered" evidence="3">
    <location>
        <begin position="191"/>
        <end position="332"/>
    </location>
</feature>
<dbReference type="Pfam" id="PF00376">
    <property type="entry name" value="MerR"/>
    <property type="match status" value="1"/>
</dbReference>
<feature type="compositionally biased region" description="Gly residues" evidence="3">
    <location>
        <begin position="195"/>
        <end position="214"/>
    </location>
</feature>
<sequence length="351" mass="37831">MLGIGDFAQLTGLSAKALRLYDKQGLLKPAAVDPWSNYRRYSAGQLEMAIRLKALRAADIGLAEAERALLGRREAVEVLEEHRARLAEQRRRQDAALEAATALLDGDAPDWEIQERRAGAQHWVGVALPVSDGADEELTDEQANAAFGALWEALAAADNAPVGPFWSSIRAGSTEDDVELLCCWPVARPMPADWGGPGAGGRARRGPGGAGARGGLAARRRRGGHRLGGASRRRRAAGRGRAARRRPGPRGDAPGRAARRDRRRGRHGGRDPADLISAPAPPGTSRVDFARNQPSTCGEGGDFARNRHPPRHAKQVWKQQAQRDSSGLRRVGVQTRWRQAAIVLSSSDATR</sequence>
<feature type="domain" description="HTH merR-type" evidence="4">
    <location>
        <begin position="1"/>
        <end position="71"/>
    </location>
</feature>
<comment type="caution">
    <text evidence="5">The sequence shown here is derived from an EMBL/GenBank/DDBJ whole genome shotgun (WGS) entry which is preliminary data.</text>
</comment>
<name>A0A4R4YUE0_9PSEU</name>
<feature type="coiled-coil region" evidence="2">
    <location>
        <begin position="72"/>
        <end position="99"/>
    </location>
</feature>